<evidence type="ECO:0000256" key="12">
    <source>
        <dbReference type="PIRSR" id="PIRSR637770-2"/>
    </source>
</evidence>
<dbReference type="OMA" id="GIHHCHR"/>
<evidence type="ECO:0000256" key="9">
    <source>
        <dbReference type="ARBA" id="ARBA00048367"/>
    </source>
</evidence>
<dbReference type="GO" id="GO:0004693">
    <property type="term" value="F:cyclin-dependent protein serine/threonine kinase activity"/>
    <property type="evidence" value="ECO:0000318"/>
    <property type="project" value="GO_Central"/>
</dbReference>
<dbReference type="InterPro" id="IPR017441">
    <property type="entry name" value="Protein_kinase_ATP_BS"/>
</dbReference>
<dbReference type="FunFam" id="3.30.200.20:FF:000289">
    <property type="entry name" value="Cyclin-dependent kinase D-1"/>
    <property type="match status" value="1"/>
</dbReference>
<feature type="compositionally biased region" description="Polar residues" evidence="15">
    <location>
        <begin position="316"/>
        <end position="330"/>
    </location>
</feature>
<feature type="region of interest" description="Disordered" evidence="15">
    <location>
        <begin position="294"/>
        <end position="345"/>
    </location>
</feature>
<reference evidence="17 18" key="1">
    <citation type="journal article" date="2009" name="Nat. Genet.">
        <title>The genome of the cucumber, Cucumis sativus L.</title>
        <authorList>
            <person name="Huang S."/>
            <person name="Li R."/>
            <person name="Zhang Z."/>
            <person name="Li L."/>
            <person name="Gu X."/>
            <person name="Fan W."/>
            <person name="Lucas W.J."/>
            <person name="Wang X."/>
            <person name="Xie B."/>
            <person name="Ni P."/>
            <person name="Ren Y."/>
            <person name="Zhu H."/>
            <person name="Li J."/>
            <person name="Lin K."/>
            <person name="Jin W."/>
            <person name="Fei Z."/>
            <person name="Li G."/>
            <person name="Staub J."/>
            <person name="Kilian A."/>
            <person name="van der Vossen E.A."/>
            <person name="Wu Y."/>
            <person name="Guo J."/>
            <person name="He J."/>
            <person name="Jia Z."/>
            <person name="Ren Y."/>
            <person name="Tian G."/>
            <person name="Lu Y."/>
            <person name="Ruan J."/>
            <person name="Qian W."/>
            <person name="Wang M."/>
            <person name="Huang Q."/>
            <person name="Li B."/>
            <person name="Xuan Z."/>
            <person name="Cao J."/>
            <person name="Asan"/>
            <person name="Wu Z."/>
            <person name="Zhang J."/>
            <person name="Cai Q."/>
            <person name="Bai Y."/>
            <person name="Zhao B."/>
            <person name="Han Y."/>
            <person name="Li Y."/>
            <person name="Li X."/>
            <person name="Wang S."/>
            <person name="Shi Q."/>
            <person name="Liu S."/>
            <person name="Cho W.K."/>
            <person name="Kim J.Y."/>
            <person name="Xu Y."/>
            <person name="Heller-Uszynska K."/>
            <person name="Miao H."/>
            <person name="Cheng Z."/>
            <person name="Zhang S."/>
            <person name="Wu J."/>
            <person name="Yang Y."/>
            <person name="Kang H."/>
            <person name="Li M."/>
            <person name="Liang H."/>
            <person name="Ren X."/>
            <person name="Shi Z."/>
            <person name="Wen M."/>
            <person name="Jian M."/>
            <person name="Yang H."/>
            <person name="Zhang G."/>
            <person name="Yang Z."/>
            <person name="Chen R."/>
            <person name="Liu S."/>
            <person name="Li J."/>
            <person name="Ma L."/>
            <person name="Liu H."/>
            <person name="Zhou Y."/>
            <person name="Zhao J."/>
            <person name="Fang X."/>
            <person name="Li G."/>
            <person name="Fang L."/>
            <person name="Li Y."/>
            <person name="Liu D."/>
            <person name="Zheng H."/>
            <person name="Zhang Y."/>
            <person name="Qin N."/>
            <person name="Li Z."/>
            <person name="Yang G."/>
            <person name="Yang S."/>
            <person name="Bolund L."/>
            <person name="Kristiansen K."/>
            <person name="Zheng H."/>
            <person name="Li S."/>
            <person name="Zhang X."/>
            <person name="Yang H."/>
            <person name="Wang J."/>
            <person name="Sun R."/>
            <person name="Zhang B."/>
            <person name="Jiang S."/>
            <person name="Wang J."/>
            <person name="Du Y."/>
            <person name="Li S."/>
        </authorList>
    </citation>
    <scope>NUCLEOTIDE SEQUENCE [LARGE SCALE GENOMIC DNA]</scope>
    <source>
        <strain evidence="18">cv. 9930</strain>
    </source>
</reference>
<evidence type="ECO:0000256" key="8">
    <source>
        <dbReference type="ARBA" id="ARBA00047811"/>
    </source>
</evidence>
<dbReference type="Gene3D" id="1.10.510.10">
    <property type="entry name" value="Transferase(Phosphotransferase) domain 1"/>
    <property type="match status" value="1"/>
</dbReference>
<keyword evidence="7 12" id="KW-0067">ATP-binding</keyword>
<keyword evidence="4" id="KW-0808">Transferase</keyword>
<evidence type="ECO:0000256" key="5">
    <source>
        <dbReference type="ARBA" id="ARBA00022741"/>
    </source>
</evidence>
<reference evidence="17 18" key="4">
    <citation type="journal article" date="2011" name="BMC Genomics">
        <title>RNA-Seq improves annotation of protein-coding genes in the cucumber genome.</title>
        <authorList>
            <person name="Li Z."/>
            <person name="Zhang Z."/>
            <person name="Yan P."/>
            <person name="Huang S."/>
            <person name="Fei Z."/>
            <person name="Lin K."/>
        </authorList>
    </citation>
    <scope>NUCLEOTIDE SEQUENCE [LARGE SCALE GENOMIC DNA]</scope>
    <source>
        <strain evidence="18">cv. 9930</strain>
    </source>
</reference>
<dbReference type="InterPro" id="IPR011009">
    <property type="entry name" value="Kinase-like_dom_sf"/>
</dbReference>
<feature type="active site" description="Proton acceptor" evidence="11">
    <location>
        <position position="136"/>
    </location>
</feature>
<evidence type="ECO:0000256" key="10">
    <source>
        <dbReference type="ARBA" id="ARBA00049280"/>
    </source>
</evidence>
<dbReference type="GO" id="GO:0005524">
    <property type="term" value="F:ATP binding"/>
    <property type="evidence" value="ECO:0007669"/>
    <property type="project" value="UniProtKB-UniRule"/>
</dbReference>
<dbReference type="InterPro" id="IPR008271">
    <property type="entry name" value="Ser/Thr_kinase_AS"/>
</dbReference>
<evidence type="ECO:0000313" key="17">
    <source>
        <dbReference type="EMBL" id="KGN63855.1"/>
    </source>
</evidence>
<evidence type="ECO:0000313" key="18">
    <source>
        <dbReference type="Proteomes" id="UP000029981"/>
    </source>
</evidence>
<evidence type="ECO:0000256" key="3">
    <source>
        <dbReference type="ARBA" id="ARBA00022553"/>
    </source>
</evidence>
<dbReference type="PANTHER" id="PTHR24056">
    <property type="entry name" value="CELL DIVISION PROTEIN KINASE"/>
    <property type="match status" value="1"/>
</dbReference>
<feature type="domain" description="Protein kinase" evidence="16">
    <location>
        <begin position="14"/>
        <end position="294"/>
    </location>
</feature>
<comment type="catalytic activity">
    <reaction evidence="9">
        <text>L-seryl-[protein] + ATP = O-phospho-L-seryl-[protein] + ADP + H(+)</text>
        <dbReference type="Rhea" id="RHEA:17989"/>
        <dbReference type="Rhea" id="RHEA-COMP:9863"/>
        <dbReference type="Rhea" id="RHEA-COMP:11604"/>
        <dbReference type="ChEBI" id="CHEBI:15378"/>
        <dbReference type="ChEBI" id="CHEBI:29999"/>
        <dbReference type="ChEBI" id="CHEBI:30616"/>
        <dbReference type="ChEBI" id="CHEBI:83421"/>
        <dbReference type="ChEBI" id="CHEBI:456216"/>
        <dbReference type="EC" id="2.7.11.22"/>
    </reaction>
</comment>
<reference evidence="17 18" key="2">
    <citation type="journal article" date="2009" name="PLoS ONE">
        <title>An integrated genetic and cytogenetic map of the cucumber genome.</title>
        <authorList>
            <person name="Ren Y."/>
            <person name="Zhang Z."/>
            <person name="Liu J."/>
            <person name="Staub J.E."/>
            <person name="Han Y."/>
            <person name="Cheng Z."/>
            <person name="Li X."/>
            <person name="Lu J."/>
            <person name="Miao H."/>
            <person name="Kang H."/>
            <person name="Xie B."/>
            <person name="Gu X."/>
            <person name="Wang X."/>
            <person name="Du Y."/>
            <person name="Jin W."/>
            <person name="Huang S."/>
        </authorList>
    </citation>
    <scope>NUCLEOTIDE SEQUENCE [LARGE SCALE GENOMIC DNA]</scope>
    <source>
        <strain evidence="18">cv. 9930</strain>
    </source>
</reference>
<comment type="catalytic activity">
    <reaction evidence="8">
        <text>L-threonyl-[protein] + ATP = O-phospho-L-threonyl-[protein] + ADP + H(+)</text>
        <dbReference type="Rhea" id="RHEA:46608"/>
        <dbReference type="Rhea" id="RHEA-COMP:11060"/>
        <dbReference type="Rhea" id="RHEA-COMP:11605"/>
        <dbReference type="ChEBI" id="CHEBI:15378"/>
        <dbReference type="ChEBI" id="CHEBI:30013"/>
        <dbReference type="ChEBI" id="CHEBI:30616"/>
        <dbReference type="ChEBI" id="CHEBI:61977"/>
        <dbReference type="ChEBI" id="CHEBI:456216"/>
        <dbReference type="EC" id="2.7.11.22"/>
    </reaction>
</comment>
<feature type="binding site" evidence="12">
    <location>
        <position position="43"/>
    </location>
    <ligand>
        <name>ATP</name>
        <dbReference type="ChEBI" id="CHEBI:30616"/>
    </ligand>
</feature>
<organism evidence="17 18">
    <name type="scientific">Cucumis sativus</name>
    <name type="common">Cucumber</name>
    <dbReference type="NCBI Taxonomy" id="3659"/>
    <lineage>
        <taxon>Eukaryota</taxon>
        <taxon>Viridiplantae</taxon>
        <taxon>Streptophyta</taxon>
        <taxon>Embryophyta</taxon>
        <taxon>Tracheophyta</taxon>
        <taxon>Spermatophyta</taxon>
        <taxon>Magnoliopsida</taxon>
        <taxon>eudicotyledons</taxon>
        <taxon>Gunneridae</taxon>
        <taxon>Pentapetalae</taxon>
        <taxon>rosids</taxon>
        <taxon>fabids</taxon>
        <taxon>Cucurbitales</taxon>
        <taxon>Cucurbitaceae</taxon>
        <taxon>Benincaseae</taxon>
        <taxon>Cucumis</taxon>
    </lineage>
</organism>
<accession>A0A0A0LPN4</accession>
<dbReference type="GO" id="GO:0045944">
    <property type="term" value="P:positive regulation of transcription by RNA polymerase II"/>
    <property type="evidence" value="ECO:0000318"/>
    <property type="project" value="GO_Central"/>
</dbReference>
<proteinExistence type="inferred from homology"/>
<evidence type="ECO:0000259" key="16">
    <source>
        <dbReference type="PROSITE" id="PS50011"/>
    </source>
</evidence>
<feature type="binding site" evidence="12">
    <location>
        <begin position="20"/>
        <end position="28"/>
    </location>
    <ligand>
        <name>ATP</name>
        <dbReference type="ChEBI" id="CHEBI:30616"/>
    </ligand>
</feature>
<comment type="similarity">
    <text evidence="1">Belongs to the protein kinase superfamily. CMGC Ser/Thr protein kinase family. CDC2/CDKX subfamily.</text>
</comment>
<dbReference type="PROSITE" id="PS50011">
    <property type="entry name" value="PROTEIN_KINASE_DOM"/>
    <property type="match status" value="1"/>
</dbReference>
<comment type="catalytic activity">
    <reaction evidence="10">
        <text>[DNA-directed RNA polymerase] + ATP = phospho-[DNA-directed RNA polymerase] + ADP + H(+)</text>
        <dbReference type="Rhea" id="RHEA:10216"/>
        <dbReference type="Rhea" id="RHEA-COMP:11321"/>
        <dbReference type="Rhea" id="RHEA-COMP:11322"/>
        <dbReference type="ChEBI" id="CHEBI:15378"/>
        <dbReference type="ChEBI" id="CHEBI:30616"/>
        <dbReference type="ChEBI" id="CHEBI:43176"/>
        <dbReference type="ChEBI" id="CHEBI:68546"/>
        <dbReference type="ChEBI" id="CHEBI:456216"/>
        <dbReference type="EC" id="2.7.11.23"/>
    </reaction>
</comment>
<dbReference type="GO" id="GO:0051726">
    <property type="term" value="P:regulation of cell cycle"/>
    <property type="evidence" value="ECO:0000318"/>
    <property type="project" value="GO_Central"/>
</dbReference>
<dbReference type="eggNOG" id="KOG0659">
    <property type="taxonomic scope" value="Eukaryota"/>
</dbReference>
<name>A0A0A0LPN4_CUCSA</name>
<dbReference type="SUPFAM" id="SSF56112">
    <property type="entry name" value="Protein kinase-like (PK-like)"/>
    <property type="match status" value="1"/>
</dbReference>
<dbReference type="PANTHER" id="PTHR24056:SF554">
    <property type="entry name" value="CYCLIN-DEPENDENT KINASE D-1"/>
    <property type="match status" value="1"/>
</dbReference>
<dbReference type="EMBL" id="CM002922">
    <property type="protein sequence ID" value="KGN63855.1"/>
    <property type="molecule type" value="Genomic_DNA"/>
</dbReference>
<evidence type="ECO:0000256" key="13">
    <source>
        <dbReference type="PROSITE-ProRule" id="PRU10141"/>
    </source>
</evidence>
<evidence type="ECO:0000256" key="6">
    <source>
        <dbReference type="ARBA" id="ARBA00022777"/>
    </source>
</evidence>
<dbReference type="InterPro" id="IPR000719">
    <property type="entry name" value="Prot_kinase_dom"/>
</dbReference>
<feature type="binding site" evidence="13">
    <location>
        <position position="44"/>
    </location>
    <ligand>
        <name>ATP</name>
        <dbReference type="ChEBI" id="CHEBI:30616"/>
    </ligand>
</feature>
<dbReference type="PROSITE" id="PS00108">
    <property type="entry name" value="PROTEIN_KINASE_ST"/>
    <property type="match status" value="1"/>
</dbReference>
<protein>
    <recommendedName>
        <fullName evidence="16">Protein kinase domain-containing protein</fullName>
    </recommendedName>
</protein>
<reference evidence="17 18" key="3">
    <citation type="journal article" date="2010" name="BMC Genomics">
        <title>Transcriptome sequencing and comparative analysis of cucumber flowers with different sex types.</title>
        <authorList>
            <person name="Guo S."/>
            <person name="Zheng Y."/>
            <person name="Joung J.G."/>
            <person name="Liu S."/>
            <person name="Zhang Z."/>
            <person name="Crasta O.R."/>
            <person name="Sobral B.W."/>
            <person name="Xu Y."/>
            <person name="Huang S."/>
            <person name="Fei Z."/>
        </authorList>
    </citation>
    <scope>NUCLEOTIDE SEQUENCE [LARGE SCALE GENOMIC DNA]</scope>
    <source>
        <strain evidence="18">cv. 9930</strain>
    </source>
</reference>
<dbReference type="GO" id="GO:0005737">
    <property type="term" value="C:cytoplasm"/>
    <property type="evidence" value="ECO:0000318"/>
    <property type="project" value="GO_Central"/>
</dbReference>
<keyword evidence="5 12" id="KW-0547">Nucleotide-binding</keyword>
<keyword evidence="3" id="KW-0597">Phosphoprotein</keyword>
<evidence type="ECO:0000256" key="1">
    <source>
        <dbReference type="ARBA" id="ARBA00006485"/>
    </source>
</evidence>
<dbReference type="GO" id="GO:0070985">
    <property type="term" value="C:transcription factor TFIIK complex"/>
    <property type="evidence" value="ECO:0000318"/>
    <property type="project" value="GO_Central"/>
</dbReference>
<dbReference type="Pfam" id="PF00069">
    <property type="entry name" value="Pkinase"/>
    <property type="match status" value="1"/>
</dbReference>
<dbReference type="OrthoDB" id="1732493at2759"/>
<dbReference type="FunFam" id="1.10.510.10:FF:000097">
    <property type="entry name" value="Putative cyclin-dependent kinase 7"/>
    <property type="match status" value="1"/>
</dbReference>
<dbReference type="GO" id="GO:0005634">
    <property type="term" value="C:nucleus"/>
    <property type="evidence" value="ECO:0000318"/>
    <property type="project" value="GO_Central"/>
</dbReference>
<sequence>MADLDPSKKVADRYLKREVLGEGTYGVVYKAIDTQTGQTVAIKKIRLGKQKEGVNFTALREIKLLKELKDSNIIELIDAFPHKGNLHLVFEFMETDLEAVIRDRNIFLSPADIKSYLQMTLKGLAYCHKKWVLHRDMKPNNLLIGSNGQLKLADFGLARIFGSPDRRFTHQVFARWYRAPELLFGTKQYGSAVDVWAAACIFAELLLRRPFLQGSSDIDQLGKIFAAFGTPTPSQWPDMLYLPDYVEFQYVPAPPLRSLFPMASDDTLDLLSKMFAYDPKSRITIQQALEHRYFTSAPLPTDPSKLPRPTSKREPTNSNSRVLDLNSNDGPTVLSPPRKSRRVMPDREAFEGNAYRADRLDDHVNEVRELAAGNTSKNEAAPMSLDFSVFGGKPPNRPTINSADRSHLKRKLDLEFQQ</sequence>
<dbReference type="AlphaFoldDB" id="A0A0A0LPN4"/>
<dbReference type="InterPro" id="IPR050108">
    <property type="entry name" value="CDK"/>
</dbReference>
<dbReference type="KEGG" id="csv:101217645"/>
<gene>
    <name evidence="17" type="ORF">Csa_1G024870</name>
</gene>
<evidence type="ECO:0000256" key="14">
    <source>
        <dbReference type="RuleBase" id="RU000304"/>
    </source>
</evidence>
<keyword evidence="2 14" id="KW-0723">Serine/threonine-protein kinase</keyword>
<evidence type="ECO:0000256" key="11">
    <source>
        <dbReference type="PIRSR" id="PIRSR637770-1"/>
    </source>
</evidence>
<dbReference type="GO" id="GO:0008353">
    <property type="term" value="F:RNA polymerase II CTD heptapeptide repeat kinase activity"/>
    <property type="evidence" value="ECO:0000318"/>
    <property type="project" value="GO_Central"/>
</dbReference>
<evidence type="ECO:0000256" key="7">
    <source>
        <dbReference type="ARBA" id="ARBA00022840"/>
    </source>
</evidence>
<dbReference type="InterPro" id="IPR037770">
    <property type="entry name" value="CDK7"/>
</dbReference>
<keyword evidence="18" id="KW-1185">Reference proteome</keyword>
<keyword evidence="6" id="KW-0418">Kinase</keyword>
<dbReference type="Gene3D" id="3.30.200.20">
    <property type="entry name" value="Phosphorylase Kinase, domain 1"/>
    <property type="match status" value="1"/>
</dbReference>
<evidence type="ECO:0000256" key="2">
    <source>
        <dbReference type="ARBA" id="ARBA00022527"/>
    </source>
</evidence>
<evidence type="ECO:0000256" key="15">
    <source>
        <dbReference type="SAM" id="MobiDB-lite"/>
    </source>
</evidence>
<dbReference type="CDD" id="cd07841">
    <property type="entry name" value="STKc_CDK7"/>
    <property type="match status" value="1"/>
</dbReference>
<dbReference type="SMART" id="SM00220">
    <property type="entry name" value="S_TKc"/>
    <property type="match status" value="1"/>
</dbReference>
<dbReference type="PROSITE" id="PS00107">
    <property type="entry name" value="PROTEIN_KINASE_ATP"/>
    <property type="match status" value="1"/>
</dbReference>
<dbReference type="Gramene" id="KGN63855">
    <property type="protein sequence ID" value="KGN63855"/>
    <property type="gene ID" value="Csa_1G024870"/>
</dbReference>
<dbReference type="STRING" id="3659.A0A0A0LPN4"/>
<evidence type="ECO:0000256" key="4">
    <source>
        <dbReference type="ARBA" id="ARBA00022679"/>
    </source>
</evidence>
<dbReference type="Proteomes" id="UP000029981">
    <property type="component" value="Chromosome 1"/>
</dbReference>
<feature type="region of interest" description="Disordered" evidence="15">
    <location>
        <begin position="372"/>
        <end position="407"/>
    </location>
</feature>